<feature type="transmembrane region" description="Helical" evidence="1">
    <location>
        <begin position="255"/>
        <end position="278"/>
    </location>
</feature>
<feature type="transmembrane region" description="Helical" evidence="1">
    <location>
        <begin position="290"/>
        <end position="308"/>
    </location>
</feature>
<feature type="transmembrane region" description="Helical" evidence="1">
    <location>
        <begin position="55"/>
        <end position="76"/>
    </location>
</feature>
<dbReference type="Pfam" id="PF26314">
    <property type="entry name" value="MptA_B_family"/>
    <property type="match status" value="1"/>
</dbReference>
<dbReference type="Proteomes" id="UP000176634">
    <property type="component" value="Unassembled WGS sequence"/>
</dbReference>
<comment type="caution">
    <text evidence="2">The sequence shown here is derived from an EMBL/GenBank/DDBJ whole genome shotgun (WGS) entry which is preliminary data.</text>
</comment>
<feature type="transmembrane region" description="Helical" evidence="1">
    <location>
        <begin position="144"/>
        <end position="164"/>
    </location>
</feature>
<feature type="transmembrane region" description="Helical" evidence="1">
    <location>
        <begin position="214"/>
        <end position="243"/>
    </location>
</feature>
<dbReference type="STRING" id="1798705.A2563_04245"/>
<feature type="transmembrane region" description="Helical" evidence="1">
    <location>
        <begin position="88"/>
        <end position="107"/>
    </location>
</feature>
<name>A0A1F6P9R0_9BACT</name>
<sequence length="506" mass="58794">MSKKYLYIGYILSWLVFFGFSLYRYAQILAGECRFFTNGWLACAPQSELSSLGKFGIIFLIVAVFGYFLYTTWLLWQSNDQTIGISNKLKWMLFGLGVLAVFVVPLGTTDMPFDFSAGKAISNNLNPYVDKWVLEVDFSDRGNFAPTAGFPYGPIMASAFYWVYSISFNNVLVFMLFWKILMLLFFVGCGFLTMKLGGLLSNGKNNTTWYVLWFAQPIFLFEWMVNGHFDGVWLFFVLLAFYAAHTKRWWLMAPAFAIGVWTKFIPIFIAPFFALWWWQDISKETWKKSVSKMAVGLALAILITFLSWKPFWTGPAVFASLISQSKFASMSIFATAYYSLKPLFVWLLADQAHWYLTRLLQGSLLLIVIYLLYPIIKKCLAVLFRKVKLESGDYIQTMLIFLLVYLIVWQKSFWPWYGVWFIPLALISYKAYQHPYVLKIAAWFSLASPIYHIIAWATLKNDAVSKDELWFYYLIVCSALLYPLYLIFLWRKKDFANTNELPVNNT</sequence>
<feature type="transmembrane region" description="Helical" evidence="1">
    <location>
        <begin position="440"/>
        <end position="458"/>
    </location>
</feature>
<dbReference type="EMBL" id="MFRA01000005">
    <property type="protein sequence ID" value="OGH92848.1"/>
    <property type="molecule type" value="Genomic_DNA"/>
</dbReference>
<feature type="transmembrane region" description="Helical" evidence="1">
    <location>
        <begin position="394"/>
        <end position="410"/>
    </location>
</feature>
<feature type="transmembrane region" description="Helical" evidence="1">
    <location>
        <begin position="7"/>
        <end position="26"/>
    </location>
</feature>
<keyword evidence="1" id="KW-0812">Transmembrane</keyword>
<keyword evidence="1" id="KW-0472">Membrane</keyword>
<evidence type="ECO:0008006" key="4">
    <source>
        <dbReference type="Google" id="ProtNLM"/>
    </source>
</evidence>
<keyword evidence="1" id="KW-1133">Transmembrane helix</keyword>
<organism evidence="2 3">
    <name type="scientific">Candidatus Magasanikbacteria bacterium RIFOXYD1_FULL_40_23</name>
    <dbReference type="NCBI Taxonomy" id="1798705"/>
    <lineage>
        <taxon>Bacteria</taxon>
        <taxon>Candidatus Magasanikiibacteriota</taxon>
    </lineage>
</organism>
<feature type="transmembrane region" description="Helical" evidence="1">
    <location>
        <begin position="355"/>
        <end position="373"/>
    </location>
</feature>
<reference evidence="2 3" key="1">
    <citation type="journal article" date="2016" name="Nat. Commun.">
        <title>Thousands of microbial genomes shed light on interconnected biogeochemical processes in an aquifer system.</title>
        <authorList>
            <person name="Anantharaman K."/>
            <person name="Brown C.T."/>
            <person name="Hug L.A."/>
            <person name="Sharon I."/>
            <person name="Castelle C.J."/>
            <person name="Probst A.J."/>
            <person name="Thomas B.C."/>
            <person name="Singh A."/>
            <person name="Wilkins M.J."/>
            <person name="Karaoz U."/>
            <person name="Brodie E.L."/>
            <person name="Williams K.H."/>
            <person name="Hubbard S.S."/>
            <person name="Banfield J.F."/>
        </authorList>
    </citation>
    <scope>NUCLEOTIDE SEQUENCE [LARGE SCALE GENOMIC DNA]</scope>
</reference>
<proteinExistence type="predicted"/>
<evidence type="ECO:0000313" key="2">
    <source>
        <dbReference type="EMBL" id="OGH92848.1"/>
    </source>
</evidence>
<gene>
    <name evidence="2" type="ORF">A2563_04245</name>
</gene>
<accession>A0A1F6P9R0</accession>
<feature type="transmembrane region" description="Helical" evidence="1">
    <location>
        <begin position="328"/>
        <end position="349"/>
    </location>
</feature>
<feature type="transmembrane region" description="Helical" evidence="1">
    <location>
        <begin position="470"/>
        <end position="490"/>
    </location>
</feature>
<feature type="transmembrane region" description="Helical" evidence="1">
    <location>
        <begin position="171"/>
        <end position="194"/>
    </location>
</feature>
<protein>
    <recommendedName>
        <fullName evidence="4">Glycosyltransferase RgtA/B/C/D-like domain-containing protein</fullName>
    </recommendedName>
</protein>
<evidence type="ECO:0000313" key="3">
    <source>
        <dbReference type="Proteomes" id="UP000176634"/>
    </source>
</evidence>
<dbReference type="AlphaFoldDB" id="A0A1F6P9R0"/>
<evidence type="ECO:0000256" key="1">
    <source>
        <dbReference type="SAM" id="Phobius"/>
    </source>
</evidence>